<dbReference type="SUPFAM" id="SSF53155">
    <property type="entry name" value="Methylated DNA-protein cysteine methyltransferase domain"/>
    <property type="match status" value="1"/>
</dbReference>
<dbReference type="NCBIfam" id="TIGR00589">
    <property type="entry name" value="ogt"/>
    <property type="match status" value="1"/>
</dbReference>
<dbReference type="InterPro" id="IPR036631">
    <property type="entry name" value="MGMT_N_sf"/>
</dbReference>
<keyword evidence="4 11" id="KW-0489">Methyltransferase</keyword>
<evidence type="ECO:0000313" key="12">
    <source>
        <dbReference type="Proteomes" id="UP000242682"/>
    </source>
</evidence>
<protein>
    <recommendedName>
        <fullName evidence="3">methylated-DNA--[protein]-cysteine S-methyltransferase</fullName>
        <ecNumber evidence="3">2.1.1.63</ecNumber>
    </recommendedName>
</protein>
<evidence type="ECO:0000256" key="7">
    <source>
        <dbReference type="ARBA" id="ARBA00023204"/>
    </source>
</evidence>
<keyword evidence="5 11" id="KW-0808">Transferase</keyword>
<dbReference type="AlphaFoldDB" id="A0A2P8H2A7"/>
<dbReference type="InterPro" id="IPR001497">
    <property type="entry name" value="MethylDNA_cys_MeTrfase_AS"/>
</dbReference>
<comment type="similarity">
    <text evidence="2">Belongs to the MGMT family.</text>
</comment>
<dbReference type="EMBL" id="PYAT01000005">
    <property type="protein sequence ID" value="PSL40349.1"/>
    <property type="molecule type" value="Genomic_DNA"/>
</dbReference>
<evidence type="ECO:0000313" key="11">
    <source>
        <dbReference type="EMBL" id="PSL40349.1"/>
    </source>
</evidence>
<evidence type="ECO:0000256" key="3">
    <source>
        <dbReference type="ARBA" id="ARBA00011918"/>
    </source>
</evidence>
<evidence type="ECO:0000256" key="2">
    <source>
        <dbReference type="ARBA" id="ARBA00008711"/>
    </source>
</evidence>
<dbReference type="RefSeq" id="WP_181313618.1">
    <property type="nucleotide sequence ID" value="NZ_PYAT01000005.1"/>
</dbReference>
<comment type="catalytic activity">
    <reaction evidence="1">
        <text>a 4-O-methyl-thymidine in DNA + L-cysteinyl-[protein] = a thymidine in DNA + S-methyl-L-cysteinyl-[protein]</text>
        <dbReference type="Rhea" id="RHEA:53428"/>
        <dbReference type="Rhea" id="RHEA-COMP:10131"/>
        <dbReference type="Rhea" id="RHEA-COMP:10132"/>
        <dbReference type="Rhea" id="RHEA-COMP:13555"/>
        <dbReference type="Rhea" id="RHEA-COMP:13556"/>
        <dbReference type="ChEBI" id="CHEBI:29950"/>
        <dbReference type="ChEBI" id="CHEBI:82612"/>
        <dbReference type="ChEBI" id="CHEBI:137386"/>
        <dbReference type="ChEBI" id="CHEBI:137387"/>
        <dbReference type="EC" id="2.1.1.63"/>
    </reaction>
</comment>
<name>A0A2P8H2A7_9BACL</name>
<dbReference type="PANTHER" id="PTHR10815">
    <property type="entry name" value="METHYLATED-DNA--PROTEIN-CYSTEINE METHYLTRANSFERASE"/>
    <property type="match status" value="1"/>
</dbReference>
<evidence type="ECO:0000259" key="9">
    <source>
        <dbReference type="Pfam" id="PF01035"/>
    </source>
</evidence>
<dbReference type="InterPro" id="IPR036217">
    <property type="entry name" value="MethylDNA_cys_MeTrfase_DNAb"/>
</dbReference>
<dbReference type="GO" id="GO:0003908">
    <property type="term" value="F:methylated-DNA-[protein]-cysteine S-methyltransferase activity"/>
    <property type="evidence" value="ECO:0007669"/>
    <property type="project" value="UniProtKB-EC"/>
</dbReference>
<evidence type="ECO:0000256" key="1">
    <source>
        <dbReference type="ARBA" id="ARBA00001286"/>
    </source>
</evidence>
<evidence type="ECO:0000256" key="4">
    <source>
        <dbReference type="ARBA" id="ARBA00022603"/>
    </source>
</evidence>
<dbReference type="Proteomes" id="UP000242682">
    <property type="component" value="Unassembled WGS sequence"/>
</dbReference>
<dbReference type="Gene3D" id="1.10.10.10">
    <property type="entry name" value="Winged helix-like DNA-binding domain superfamily/Winged helix DNA-binding domain"/>
    <property type="match status" value="1"/>
</dbReference>
<dbReference type="FunFam" id="1.10.10.10:FF:000214">
    <property type="entry name" value="Methylated-DNA--protein-cysteine methyltransferase"/>
    <property type="match status" value="1"/>
</dbReference>
<keyword evidence="7" id="KW-0234">DNA repair</keyword>
<dbReference type="InterPro" id="IPR014048">
    <property type="entry name" value="MethylDNA_cys_MeTrfase_DNA-bd"/>
</dbReference>
<dbReference type="Gene3D" id="3.30.160.70">
    <property type="entry name" value="Methylated DNA-protein cysteine methyltransferase domain"/>
    <property type="match status" value="1"/>
</dbReference>
<feature type="domain" description="Methylated-DNA-[protein]-cysteine S-methyltransferase DNA binding" evidence="9">
    <location>
        <begin position="90"/>
        <end position="168"/>
    </location>
</feature>
<evidence type="ECO:0000256" key="5">
    <source>
        <dbReference type="ARBA" id="ARBA00022679"/>
    </source>
</evidence>
<keyword evidence="6" id="KW-0227">DNA damage</keyword>
<comment type="catalytic activity">
    <reaction evidence="8">
        <text>a 6-O-methyl-2'-deoxyguanosine in DNA + L-cysteinyl-[protein] = S-methyl-L-cysteinyl-[protein] + a 2'-deoxyguanosine in DNA</text>
        <dbReference type="Rhea" id="RHEA:24000"/>
        <dbReference type="Rhea" id="RHEA-COMP:10131"/>
        <dbReference type="Rhea" id="RHEA-COMP:10132"/>
        <dbReference type="Rhea" id="RHEA-COMP:11367"/>
        <dbReference type="Rhea" id="RHEA-COMP:11368"/>
        <dbReference type="ChEBI" id="CHEBI:29950"/>
        <dbReference type="ChEBI" id="CHEBI:82612"/>
        <dbReference type="ChEBI" id="CHEBI:85445"/>
        <dbReference type="ChEBI" id="CHEBI:85448"/>
        <dbReference type="EC" id="2.1.1.63"/>
    </reaction>
</comment>
<dbReference type="Pfam" id="PF01035">
    <property type="entry name" value="DNA_binding_1"/>
    <property type="match status" value="1"/>
</dbReference>
<dbReference type="SUPFAM" id="SSF46767">
    <property type="entry name" value="Methylated DNA-protein cysteine methyltransferase, C-terminal domain"/>
    <property type="match status" value="1"/>
</dbReference>
<evidence type="ECO:0000256" key="8">
    <source>
        <dbReference type="ARBA" id="ARBA00049348"/>
    </source>
</evidence>
<accession>A0A2P8H2A7</accession>
<dbReference type="InterPro" id="IPR036388">
    <property type="entry name" value="WH-like_DNA-bd_sf"/>
</dbReference>
<sequence length="172" mass="19135">MDQNKKIIEWTVLENGQWTLYVAKTEKGLCYIGSPGSSFEEFEAYFAKRYPDAGLVENTEALAPYIQELANYLNGSTQTFSLPIDIKGTPFQEEIWQVLQKIPYGKTISYSEIAELINRPSAARAVGSAIGANPLLILVPCHRVIGKSGAISGYRGGMELKRFLLDLELQKI</sequence>
<keyword evidence="12" id="KW-1185">Reference proteome</keyword>
<dbReference type="Pfam" id="PF02870">
    <property type="entry name" value="Methyltransf_1N"/>
    <property type="match status" value="1"/>
</dbReference>
<evidence type="ECO:0000259" key="10">
    <source>
        <dbReference type="Pfam" id="PF02870"/>
    </source>
</evidence>
<dbReference type="CDD" id="cd06445">
    <property type="entry name" value="ATase"/>
    <property type="match status" value="1"/>
</dbReference>
<organism evidence="11 12">
    <name type="scientific">Planomicrobium soli</name>
    <dbReference type="NCBI Taxonomy" id="1176648"/>
    <lineage>
        <taxon>Bacteria</taxon>
        <taxon>Bacillati</taxon>
        <taxon>Bacillota</taxon>
        <taxon>Bacilli</taxon>
        <taxon>Bacillales</taxon>
        <taxon>Caryophanaceae</taxon>
        <taxon>Planomicrobium</taxon>
    </lineage>
</organism>
<comment type="caution">
    <text evidence="11">The sequence shown here is derived from an EMBL/GenBank/DDBJ whole genome shotgun (WGS) entry which is preliminary data.</text>
</comment>
<evidence type="ECO:0000256" key="6">
    <source>
        <dbReference type="ARBA" id="ARBA00022763"/>
    </source>
</evidence>
<dbReference type="GO" id="GO:0032259">
    <property type="term" value="P:methylation"/>
    <property type="evidence" value="ECO:0007669"/>
    <property type="project" value="UniProtKB-KW"/>
</dbReference>
<dbReference type="PROSITE" id="PS00374">
    <property type="entry name" value="MGMT"/>
    <property type="match status" value="1"/>
</dbReference>
<gene>
    <name evidence="11" type="ORF">B0H99_105126</name>
</gene>
<dbReference type="InterPro" id="IPR008332">
    <property type="entry name" value="MethylG_MeTrfase_N"/>
</dbReference>
<proteinExistence type="inferred from homology"/>
<dbReference type="EC" id="2.1.1.63" evidence="3"/>
<dbReference type="PANTHER" id="PTHR10815:SF12">
    <property type="entry name" value="METHYLATED-DNA--PROTEIN-CYSTEINE METHYLTRANSFERASE, INDUCIBLE"/>
    <property type="match status" value="1"/>
</dbReference>
<feature type="domain" description="Methylguanine DNA methyltransferase ribonuclease-like" evidence="10">
    <location>
        <begin position="17"/>
        <end position="86"/>
    </location>
</feature>
<reference evidence="11 12" key="1">
    <citation type="submission" date="2018-03" db="EMBL/GenBank/DDBJ databases">
        <title>Genomic Encyclopedia of Type Strains, Phase III (KMG-III): the genomes of soil and plant-associated and newly described type strains.</title>
        <authorList>
            <person name="Whitman W."/>
        </authorList>
    </citation>
    <scope>NUCLEOTIDE SEQUENCE [LARGE SCALE GENOMIC DNA]</scope>
    <source>
        <strain evidence="11 12">CGMCC 1.12259</strain>
    </source>
</reference>
<dbReference type="GO" id="GO:0006281">
    <property type="term" value="P:DNA repair"/>
    <property type="evidence" value="ECO:0007669"/>
    <property type="project" value="UniProtKB-KW"/>
</dbReference>